<keyword evidence="2" id="KW-1185">Reference proteome</keyword>
<dbReference type="EMBL" id="JACASE010000009">
    <property type="protein sequence ID" value="KAF6435753.1"/>
    <property type="molecule type" value="Genomic_DNA"/>
</dbReference>
<accession>A0A7J8EK28</accession>
<evidence type="ECO:0000313" key="1">
    <source>
        <dbReference type="EMBL" id="KAF6435753.1"/>
    </source>
</evidence>
<organism evidence="1 2">
    <name type="scientific">Rousettus aegyptiacus</name>
    <name type="common">Egyptian fruit bat</name>
    <name type="synonym">Pteropus aegyptiacus</name>
    <dbReference type="NCBI Taxonomy" id="9407"/>
    <lineage>
        <taxon>Eukaryota</taxon>
        <taxon>Metazoa</taxon>
        <taxon>Chordata</taxon>
        <taxon>Craniata</taxon>
        <taxon>Vertebrata</taxon>
        <taxon>Euteleostomi</taxon>
        <taxon>Mammalia</taxon>
        <taxon>Eutheria</taxon>
        <taxon>Laurasiatheria</taxon>
        <taxon>Chiroptera</taxon>
        <taxon>Yinpterochiroptera</taxon>
        <taxon>Pteropodoidea</taxon>
        <taxon>Pteropodidae</taxon>
        <taxon>Rousettinae</taxon>
        <taxon>Rousettus</taxon>
    </lineage>
</organism>
<sequence>MQNIPSCSSRIHILNHTAILSKIDHMICHKTDLSKFKIEIIPNITYEHNGIKLEIDNEKNLRIHKDVEIKLHTPEQSMDQIRNHKRNKCLETNKHGNATYLCDRAKAVLRGKFIVINTYFKKRNLK</sequence>
<reference evidence="1 2" key="1">
    <citation type="journal article" date="2020" name="Nature">
        <title>Six reference-quality genomes reveal evolution of bat adaptations.</title>
        <authorList>
            <person name="Jebb D."/>
            <person name="Huang Z."/>
            <person name="Pippel M."/>
            <person name="Hughes G.M."/>
            <person name="Lavrichenko K."/>
            <person name="Devanna P."/>
            <person name="Winkler S."/>
            <person name="Jermiin L.S."/>
            <person name="Skirmuntt E.C."/>
            <person name="Katzourakis A."/>
            <person name="Burkitt-Gray L."/>
            <person name="Ray D.A."/>
            <person name="Sullivan K.A.M."/>
            <person name="Roscito J.G."/>
            <person name="Kirilenko B.M."/>
            <person name="Davalos L.M."/>
            <person name="Corthals A.P."/>
            <person name="Power M.L."/>
            <person name="Jones G."/>
            <person name="Ransome R.D."/>
            <person name="Dechmann D.K.N."/>
            <person name="Locatelli A.G."/>
            <person name="Puechmaille S.J."/>
            <person name="Fedrigo O."/>
            <person name="Jarvis E.D."/>
            <person name="Hiller M."/>
            <person name="Vernes S.C."/>
            <person name="Myers E.W."/>
            <person name="Teeling E.C."/>
        </authorList>
    </citation>
    <scope>NUCLEOTIDE SEQUENCE [LARGE SCALE GENOMIC DNA]</scope>
    <source>
        <strain evidence="1">MRouAeg1</strain>
        <tissue evidence="1">Muscle</tissue>
    </source>
</reference>
<gene>
    <name evidence="1" type="ORF">HJG63_012489</name>
</gene>
<dbReference type="AlphaFoldDB" id="A0A7J8EK28"/>
<protein>
    <submittedName>
        <fullName evidence="1">Uncharacterized protein</fullName>
    </submittedName>
</protein>
<name>A0A7J8EK28_ROUAE</name>
<dbReference type="Proteomes" id="UP000593571">
    <property type="component" value="Unassembled WGS sequence"/>
</dbReference>
<proteinExistence type="predicted"/>
<comment type="caution">
    <text evidence="1">The sequence shown here is derived from an EMBL/GenBank/DDBJ whole genome shotgun (WGS) entry which is preliminary data.</text>
</comment>
<evidence type="ECO:0000313" key="2">
    <source>
        <dbReference type="Proteomes" id="UP000593571"/>
    </source>
</evidence>